<dbReference type="RefSeq" id="WP_145057133.1">
    <property type="nucleotide sequence ID" value="NZ_CP036433.1"/>
</dbReference>
<protein>
    <recommendedName>
        <fullName evidence="3">SprT-like family protein</fullName>
    </recommendedName>
</protein>
<proteinExistence type="predicted"/>
<evidence type="ECO:0000313" key="1">
    <source>
        <dbReference type="EMBL" id="QDU98132.1"/>
    </source>
</evidence>
<reference evidence="1 2" key="1">
    <citation type="submission" date="2019-02" db="EMBL/GenBank/DDBJ databases">
        <title>Deep-cultivation of Planctomycetes and their phenomic and genomic characterization uncovers novel biology.</title>
        <authorList>
            <person name="Wiegand S."/>
            <person name="Jogler M."/>
            <person name="Boedeker C."/>
            <person name="Pinto D."/>
            <person name="Vollmers J."/>
            <person name="Rivas-Marin E."/>
            <person name="Kohn T."/>
            <person name="Peeters S.H."/>
            <person name="Heuer A."/>
            <person name="Rast P."/>
            <person name="Oberbeckmann S."/>
            <person name="Bunk B."/>
            <person name="Jeske O."/>
            <person name="Meyerdierks A."/>
            <person name="Storesund J.E."/>
            <person name="Kallscheuer N."/>
            <person name="Luecker S."/>
            <person name="Lage O.M."/>
            <person name="Pohl T."/>
            <person name="Merkel B.J."/>
            <person name="Hornburger P."/>
            <person name="Mueller R.-W."/>
            <person name="Bruemmer F."/>
            <person name="Labrenz M."/>
            <person name="Spormann A.M."/>
            <person name="Op den Camp H."/>
            <person name="Overmann J."/>
            <person name="Amann R."/>
            <person name="Jetten M.S.M."/>
            <person name="Mascher T."/>
            <person name="Medema M.H."/>
            <person name="Devos D.P."/>
            <person name="Kaster A.-K."/>
            <person name="Ovreas L."/>
            <person name="Rohde M."/>
            <person name="Galperin M.Y."/>
            <person name="Jogler C."/>
        </authorList>
    </citation>
    <scope>NUCLEOTIDE SEQUENCE [LARGE SCALE GENOMIC DNA]</scope>
    <source>
        <strain evidence="1 2">Pla85_3_4</strain>
    </source>
</reference>
<accession>A0A518E246</accession>
<evidence type="ECO:0008006" key="3">
    <source>
        <dbReference type="Google" id="ProtNLM"/>
    </source>
</evidence>
<dbReference type="Proteomes" id="UP000317648">
    <property type="component" value="Chromosome"/>
</dbReference>
<dbReference type="EMBL" id="CP036433">
    <property type="protein sequence ID" value="QDU98132.1"/>
    <property type="molecule type" value="Genomic_DNA"/>
</dbReference>
<evidence type="ECO:0000313" key="2">
    <source>
        <dbReference type="Proteomes" id="UP000317648"/>
    </source>
</evidence>
<sequence>MPLNLQNLLRTKRLTQAEIEANRQRFYRTALEDSSYLDAGNFSKIHVSDIERLFHQYDQGVLAGLCRQSLGDTPLTFRLSSRMTSAGGTTTHQFKRQGNKKKTISYEIAISTTLLFQTFRDVERPIQVSGVTCRDRLEALQRVMEHEITHLCEMLAWGDSQCSQARFQTIARTLYGHRDHRHGLITQHERAATRFNIRSGDRVTFQVEGRVLQGFVNRITRRATVLVEDPKGSPYQDGKRYSKYYVPLPLLKRAQ</sequence>
<name>A0A518E246_9BACT</name>
<gene>
    <name evidence="1" type="ORF">Pla8534_59930</name>
</gene>
<dbReference type="KEGG" id="lcre:Pla8534_59930"/>
<dbReference type="AlphaFoldDB" id="A0A518E246"/>
<keyword evidence="2" id="KW-1185">Reference proteome</keyword>
<dbReference type="OrthoDB" id="1900587at2"/>
<organism evidence="1 2">
    <name type="scientific">Lignipirellula cremea</name>
    <dbReference type="NCBI Taxonomy" id="2528010"/>
    <lineage>
        <taxon>Bacteria</taxon>
        <taxon>Pseudomonadati</taxon>
        <taxon>Planctomycetota</taxon>
        <taxon>Planctomycetia</taxon>
        <taxon>Pirellulales</taxon>
        <taxon>Pirellulaceae</taxon>
        <taxon>Lignipirellula</taxon>
    </lineage>
</organism>